<gene>
    <name evidence="3" type="ORF">FKG94_20510</name>
</gene>
<dbReference type="InterPro" id="IPR036249">
    <property type="entry name" value="Thioredoxin-like_sf"/>
</dbReference>
<dbReference type="Proteomes" id="UP000319732">
    <property type="component" value="Unassembled WGS sequence"/>
</dbReference>
<sequence length="222" mass="24493">MTLAKSQQAKSPMSDAPGSTAPPTAGRWQGWLIIGLLVAGMVLAYLVFPRTAEDRRQLLSLLGTSNKGELMVPPRQIQDVSLQYADGRPWQLAEQAGRWRLVLPVAGDCSDGNCAHLLYTARQVHTRLAEKSPRVERLLVNVGPPFSDAFQRRLRDEYPGMKLLRAEPGALAALLAEGAVNPGERLYIMDPAGFVMMAYGREHPGGDMLTDIKRLLKYSREN</sequence>
<organism evidence="3 4">
    <name type="scientific">Exilibacterium tricleocarpae</name>
    <dbReference type="NCBI Taxonomy" id="2591008"/>
    <lineage>
        <taxon>Bacteria</taxon>
        <taxon>Pseudomonadati</taxon>
        <taxon>Pseudomonadota</taxon>
        <taxon>Gammaproteobacteria</taxon>
        <taxon>Cellvibrionales</taxon>
        <taxon>Cellvibrionaceae</taxon>
        <taxon>Exilibacterium</taxon>
    </lineage>
</organism>
<dbReference type="Gene3D" id="3.40.30.10">
    <property type="entry name" value="Glutaredoxin"/>
    <property type="match status" value="1"/>
</dbReference>
<proteinExistence type="predicted"/>
<evidence type="ECO:0000313" key="4">
    <source>
        <dbReference type="Proteomes" id="UP000319732"/>
    </source>
</evidence>
<dbReference type="EMBL" id="VHSG01000023">
    <property type="protein sequence ID" value="TQV70715.1"/>
    <property type="molecule type" value="Genomic_DNA"/>
</dbReference>
<accession>A0A545T0H0</accession>
<dbReference type="SUPFAM" id="SSF52833">
    <property type="entry name" value="Thioredoxin-like"/>
    <property type="match status" value="1"/>
</dbReference>
<keyword evidence="2" id="KW-0472">Membrane</keyword>
<evidence type="ECO:0008006" key="5">
    <source>
        <dbReference type="Google" id="ProtNLM"/>
    </source>
</evidence>
<name>A0A545T0H0_9GAMM</name>
<evidence type="ECO:0000313" key="3">
    <source>
        <dbReference type="EMBL" id="TQV70715.1"/>
    </source>
</evidence>
<feature type="transmembrane region" description="Helical" evidence="2">
    <location>
        <begin position="28"/>
        <end position="48"/>
    </location>
</feature>
<evidence type="ECO:0000256" key="2">
    <source>
        <dbReference type="SAM" id="Phobius"/>
    </source>
</evidence>
<protein>
    <recommendedName>
        <fullName evidence="5">Thioredoxin domain-containing protein</fullName>
    </recommendedName>
</protein>
<keyword evidence="2" id="KW-0812">Transmembrane</keyword>
<comment type="caution">
    <text evidence="3">The sequence shown here is derived from an EMBL/GenBank/DDBJ whole genome shotgun (WGS) entry which is preliminary data.</text>
</comment>
<feature type="region of interest" description="Disordered" evidence="1">
    <location>
        <begin position="1"/>
        <end position="22"/>
    </location>
</feature>
<keyword evidence="4" id="KW-1185">Reference proteome</keyword>
<keyword evidence="2" id="KW-1133">Transmembrane helix</keyword>
<reference evidence="3 4" key="1">
    <citation type="submission" date="2019-06" db="EMBL/GenBank/DDBJ databases">
        <title>Whole genome sequence for Cellvibrionaceae sp. R142.</title>
        <authorList>
            <person name="Wang G."/>
        </authorList>
    </citation>
    <scope>NUCLEOTIDE SEQUENCE [LARGE SCALE GENOMIC DNA]</scope>
    <source>
        <strain evidence="3 4">R142</strain>
    </source>
</reference>
<feature type="compositionally biased region" description="Polar residues" evidence="1">
    <location>
        <begin position="1"/>
        <end position="11"/>
    </location>
</feature>
<dbReference type="AlphaFoldDB" id="A0A545T0H0"/>
<evidence type="ECO:0000256" key="1">
    <source>
        <dbReference type="SAM" id="MobiDB-lite"/>
    </source>
</evidence>